<evidence type="ECO:0000313" key="2">
    <source>
        <dbReference type="EMBL" id="KAF6163244.1"/>
    </source>
</evidence>
<protein>
    <submittedName>
        <fullName evidence="2">Uncharacterized protein</fullName>
    </submittedName>
</protein>
<dbReference type="Proteomes" id="UP000541444">
    <property type="component" value="Unassembled WGS sequence"/>
</dbReference>
<accession>A0A7J7N880</accession>
<name>A0A7J7N880_9MAGN</name>
<reference evidence="2 3" key="1">
    <citation type="journal article" date="2020" name="IScience">
        <title>Genome Sequencing of the Endangered Kingdonia uniflora (Circaeasteraceae, Ranunculales) Reveals Potential Mechanisms of Evolutionary Specialization.</title>
        <authorList>
            <person name="Sun Y."/>
            <person name="Deng T."/>
            <person name="Zhang A."/>
            <person name="Moore M.J."/>
            <person name="Landis J.B."/>
            <person name="Lin N."/>
            <person name="Zhang H."/>
            <person name="Zhang X."/>
            <person name="Huang J."/>
            <person name="Zhang X."/>
            <person name="Sun H."/>
            <person name="Wang H."/>
        </authorList>
    </citation>
    <scope>NUCLEOTIDE SEQUENCE [LARGE SCALE GENOMIC DNA]</scope>
    <source>
        <strain evidence="2">TB1705</strain>
        <tissue evidence="2">Leaf</tissue>
    </source>
</reference>
<gene>
    <name evidence="2" type="ORF">GIB67_025108</name>
</gene>
<comment type="caution">
    <text evidence="2">The sequence shown here is derived from an EMBL/GenBank/DDBJ whole genome shotgun (WGS) entry which is preliminary data.</text>
</comment>
<dbReference type="EMBL" id="JACGCM010000999">
    <property type="protein sequence ID" value="KAF6163244.1"/>
    <property type="molecule type" value="Genomic_DNA"/>
</dbReference>
<dbReference type="AlphaFoldDB" id="A0A7J7N880"/>
<feature type="coiled-coil region" evidence="1">
    <location>
        <begin position="73"/>
        <end position="100"/>
    </location>
</feature>
<sequence>MNSAGQTWNDNIIWVKGNCLQRDDEELLDLRFRSVKQREKVAEGRFASVDNLKEVEERARFAILQGKEDTGQMLGIEEQESELKKANSKLEKNLVRAKTEALKEVRQLKAAHTVAIGQLQVKAKANLEEMAEERDRLVLDNQDDGVELPEGGSEKDVREMSLRINDLKSGLAREREASKALLSVQAELQVELDVSHAHEDYTLMYNWEFAEQFDKMEEANENKEDQYVKVYFRLEKLNQAVSDLTRQVEENDFGIKKGLEDLSETTERAKNLQHRVDALALRGKQADMAQYRIQALERTKELCRSDLHRYKIDLERIRQKFIGKDDECDDLNERVARLKAERDQAIARAKKAEGNVQKGNVNLRKCQHKLDTALIKEKVLEGEIKAKELLVKKKDELLKDLPAREELNAELRWLRTQIEDLEAMNLAELAKYITKLEADVIYHDRADAEITEWKDNCARLKVRYESLKTKFAIAIIPGMSRSDLLRVIVAYFVVKVKKLESERDTLLKTLSDKGCTCRAKIDRDNCRGAMETQLSPQTVESIARGKVVVARKLKDRPLDDVGESITNTPSALKNLL</sequence>
<organism evidence="2 3">
    <name type="scientific">Kingdonia uniflora</name>
    <dbReference type="NCBI Taxonomy" id="39325"/>
    <lineage>
        <taxon>Eukaryota</taxon>
        <taxon>Viridiplantae</taxon>
        <taxon>Streptophyta</taxon>
        <taxon>Embryophyta</taxon>
        <taxon>Tracheophyta</taxon>
        <taxon>Spermatophyta</taxon>
        <taxon>Magnoliopsida</taxon>
        <taxon>Ranunculales</taxon>
        <taxon>Circaeasteraceae</taxon>
        <taxon>Kingdonia</taxon>
    </lineage>
</organism>
<feature type="coiled-coil region" evidence="1">
    <location>
        <begin position="328"/>
        <end position="355"/>
    </location>
</feature>
<evidence type="ECO:0000313" key="3">
    <source>
        <dbReference type="Proteomes" id="UP000541444"/>
    </source>
</evidence>
<evidence type="ECO:0000256" key="1">
    <source>
        <dbReference type="SAM" id="Coils"/>
    </source>
</evidence>
<keyword evidence="1" id="KW-0175">Coiled coil</keyword>
<proteinExistence type="predicted"/>
<feature type="coiled-coil region" evidence="1">
    <location>
        <begin position="404"/>
        <end position="470"/>
    </location>
</feature>
<feature type="coiled-coil region" evidence="1">
    <location>
        <begin position="255"/>
        <end position="282"/>
    </location>
</feature>
<keyword evidence="3" id="KW-1185">Reference proteome</keyword>